<evidence type="ECO:0000313" key="4">
    <source>
        <dbReference type="Proteomes" id="UP000001861"/>
    </source>
</evidence>
<dbReference type="InParanoid" id="A8P739"/>
<feature type="region of interest" description="Disordered" evidence="1">
    <location>
        <begin position="477"/>
        <end position="503"/>
    </location>
</feature>
<reference evidence="3 4" key="1">
    <citation type="journal article" date="2010" name="Proc. Natl. Acad. Sci. U.S.A.">
        <title>Insights into evolution of multicellular fungi from the assembled chromosomes of the mushroom Coprinopsis cinerea (Coprinus cinereus).</title>
        <authorList>
            <person name="Stajich J.E."/>
            <person name="Wilke S.K."/>
            <person name="Ahren D."/>
            <person name="Au C.H."/>
            <person name="Birren B.W."/>
            <person name="Borodovsky M."/>
            <person name="Burns C."/>
            <person name="Canback B."/>
            <person name="Casselton L.A."/>
            <person name="Cheng C.K."/>
            <person name="Deng J."/>
            <person name="Dietrich F.S."/>
            <person name="Fargo D.C."/>
            <person name="Farman M.L."/>
            <person name="Gathman A.C."/>
            <person name="Goldberg J."/>
            <person name="Guigo R."/>
            <person name="Hoegger P.J."/>
            <person name="Hooker J.B."/>
            <person name="Huggins A."/>
            <person name="James T.Y."/>
            <person name="Kamada T."/>
            <person name="Kilaru S."/>
            <person name="Kodira C."/>
            <person name="Kues U."/>
            <person name="Kupfer D."/>
            <person name="Kwan H.S."/>
            <person name="Lomsadze A."/>
            <person name="Li W."/>
            <person name="Lilly W.W."/>
            <person name="Ma L.J."/>
            <person name="Mackey A.J."/>
            <person name="Manning G."/>
            <person name="Martin F."/>
            <person name="Muraguchi H."/>
            <person name="Natvig D.O."/>
            <person name="Palmerini H."/>
            <person name="Ramesh M.A."/>
            <person name="Rehmeyer C.J."/>
            <person name="Roe B.A."/>
            <person name="Shenoy N."/>
            <person name="Stanke M."/>
            <person name="Ter-Hovhannisyan V."/>
            <person name="Tunlid A."/>
            <person name="Velagapudi R."/>
            <person name="Vision T.J."/>
            <person name="Zeng Q."/>
            <person name="Zolan M.E."/>
            <person name="Pukkila P.J."/>
        </authorList>
    </citation>
    <scope>NUCLEOTIDE SEQUENCE [LARGE SCALE GENOMIC DNA]</scope>
    <source>
        <strain evidence="4">Okayama-7 / 130 / ATCC MYA-4618 / FGSC 9003</strain>
    </source>
</reference>
<gene>
    <name evidence="3" type="ORF">CC1G_11008</name>
</gene>
<proteinExistence type="predicted"/>
<protein>
    <recommendedName>
        <fullName evidence="2">F-box domain-containing protein</fullName>
    </recommendedName>
</protein>
<dbReference type="PROSITE" id="PS50181">
    <property type="entry name" value="FBOX"/>
    <property type="match status" value="1"/>
</dbReference>
<dbReference type="VEuPathDB" id="FungiDB:CC1G_11008"/>
<dbReference type="RefSeq" id="XP_001839286.1">
    <property type="nucleotide sequence ID" value="XM_001839234.1"/>
</dbReference>
<organism evidence="3 4">
    <name type="scientific">Coprinopsis cinerea (strain Okayama-7 / 130 / ATCC MYA-4618 / FGSC 9003)</name>
    <name type="common">Inky cap fungus</name>
    <name type="synonym">Hormographiella aspergillata</name>
    <dbReference type="NCBI Taxonomy" id="240176"/>
    <lineage>
        <taxon>Eukaryota</taxon>
        <taxon>Fungi</taxon>
        <taxon>Dikarya</taxon>
        <taxon>Basidiomycota</taxon>
        <taxon>Agaricomycotina</taxon>
        <taxon>Agaricomycetes</taxon>
        <taxon>Agaricomycetidae</taxon>
        <taxon>Agaricales</taxon>
        <taxon>Agaricineae</taxon>
        <taxon>Psathyrellaceae</taxon>
        <taxon>Coprinopsis</taxon>
    </lineage>
</organism>
<dbReference type="InterPro" id="IPR001810">
    <property type="entry name" value="F-box_dom"/>
</dbReference>
<evidence type="ECO:0000259" key="2">
    <source>
        <dbReference type="PROSITE" id="PS50181"/>
    </source>
</evidence>
<dbReference type="Pfam" id="PF00646">
    <property type="entry name" value="F-box"/>
    <property type="match status" value="1"/>
</dbReference>
<feature type="compositionally biased region" description="Polar residues" evidence="1">
    <location>
        <begin position="477"/>
        <end position="496"/>
    </location>
</feature>
<accession>A8P739</accession>
<evidence type="ECO:0000313" key="3">
    <source>
        <dbReference type="EMBL" id="EAU82549.1"/>
    </source>
</evidence>
<dbReference type="AlphaFoldDB" id="A8P739"/>
<dbReference type="EMBL" id="AACS02000005">
    <property type="protein sequence ID" value="EAU82549.1"/>
    <property type="molecule type" value="Genomic_DNA"/>
</dbReference>
<sequence length="566" mass="63932">MSPLLKLPLELKLHICLYLDAEAIVAIRQTCKELYTLEKSFYDTIWTNCVDRLCEAHELFAPTFKWRPMSPKGREAIARRIDMMEPILEKAWQGPSDSDHCQAPPPSDAVDLLSRVDNPDEDISFEFIELLPGGRILLLFSANFLYVWDLAPYLDHLATPIERRVLLPWNYAPDTLVLPALGPDKTSVRFMITLEPFHGELQPLYAGWDVERLRIFQVMELCFVDDGDLHLGKIGRTLPVFYPFSEMDADFDEGYLKDREVTEDYVLFRIRRRILAWSFKESTYAVWDLVGSGGDSERIRFQISMAGDSVLVFEDGELTVYEMPPLIPVPAGGQVVDFTQLGPTPIARRISVPLPKHSLVCDGKCEAWRGSAGYLTPPYYYVHHIDVAKACAKTAWYRVDVDFSSSPPVQVTELEWDVSRDLDGKERIWAFNRPFKGKLVATSVWGLPLQPDGEGVMQSLGGPQSASVYIAVTAPSTSEELSSQPPESKSPTTVTKGSGLPVPPRESTLFHMADVQDIDGDWDHEVNCDFCPLSGILVVTSRRYRGSQVLPAKRIQVFDFVRPRLR</sequence>
<dbReference type="SUPFAM" id="SSF81383">
    <property type="entry name" value="F-box domain"/>
    <property type="match status" value="1"/>
</dbReference>
<dbReference type="Gene3D" id="1.20.1280.50">
    <property type="match status" value="1"/>
</dbReference>
<comment type="caution">
    <text evidence="3">The sequence shown here is derived from an EMBL/GenBank/DDBJ whole genome shotgun (WGS) entry which is preliminary data.</text>
</comment>
<keyword evidence="4" id="KW-1185">Reference proteome</keyword>
<dbReference type="Proteomes" id="UP000001861">
    <property type="component" value="Unassembled WGS sequence"/>
</dbReference>
<feature type="domain" description="F-box" evidence="2">
    <location>
        <begin position="1"/>
        <end position="49"/>
    </location>
</feature>
<name>A8P739_COPC7</name>
<dbReference type="KEGG" id="cci:CC1G_11008"/>
<dbReference type="OrthoDB" id="3070325at2759"/>
<evidence type="ECO:0000256" key="1">
    <source>
        <dbReference type="SAM" id="MobiDB-lite"/>
    </source>
</evidence>
<dbReference type="InterPro" id="IPR036047">
    <property type="entry name" value="F-box-like_dom_sf"/>
</dbReference>
<dbReference type="GeneID" id="6015898"/>